<name>A0A518B445_9BACT</name>
<evidence type="ECO:0000256" key="8">
    <source>
        <dbReference type="ARBA" id="ARBA00022723"/>
    </source>
</evidence>
<dbReference type="GO" id="GO:0016829">
    <property type="term" value="F:lyase activity"/>
    <property type="evidence" value="ECO:0007669"/>
    <property type="project" value="UniProtKB-KW"/>
</dbReference>
<evidence type="ECO:0000256" key="7">
    <source>
        <dbReference type="ARBA" id="ARBA00022556"/>
    </source>
</evidence>
<keyword evidence="18" id="KW-1185">Reference proteome</keyword>
<evidence type="ECO:0000256" key="9">
    <source>
        <dbReference type="ARBA" id="ARBA00022801"/>
    </source>
</evidence>
<keyword evidence="7 15" id="KW-0441">Lipid A biosynthesis</keyword>
<feature type="binding site" evidence="15">
    <location>
        <position position="281"/>
    </location>
    <ligand>
        <name>Zn(2+)</name>
        <dbReference type="ChEBI" id="CHEBI:29105"/>
    </ligand>
</feature>
<protein>
    <recommendedName>
        <fullName evidence="15 16">UDP-3-O-acyl-N-acetylglucosamine deacetylase</fullName>
        <shortName evidence="15">UDP-3-O-acyl-GlcNAc deacetylase</shortName>
        <ecNumber evidence="15 16">3.5.1.108</ecNumber>
    </recommendedName>
    <alternativeName>
        <fullName evidence="15">UDP-3-O-[R-3-hydroxymyristoyl]-N-acetylglucosamine deacetylase</fullName>
    </alternativeName>
</protein>
<keyword evidence="5" id="KW-0963">Cytoplasm</keyword>
<dbReference type="InterPro" id="IPR011334">
    <property type="entry name" value="UDP-acyl_GlcNac_deAcase_C"/>
</dbReference>
<dbReference type="InterPro" id="IPR015870">
    <property type="entry name" value="UDP-acyl_N-AcGlcN_deAcase_N"/>
</dbReference>
<evidence type="ECO:0000256" key="14">
    <source>
        <dbReference type="ARBA" id="ARBA00025049"/>
    </source>
</evidence>
<dbReference type="InterPro" id="IPR020568">
    <property type="entry name" value="Ribosomal_Su5_D2-typ_SF"/>
</dbReference>
<dbReference type="GO" id="GO:0103117">
    <property type="term" value="F:UDP-3-O-acyl-N-acetylglucosamine deacetylase activity"/>
    <property type="evidence" value="ECO:0007669"/>
    <property type="project" value="UniProtKB-UniRule"/>
</dbReference>
<dbReference type="GO" id="GO:0005737">
    <property type="term" value="C:cytoplasm"/>
    <property type="evidence" value="ECO:0007669"/>
    <property type="project" value="UniProtKB-SubCell"/>
</dbReference>
<dbReference type="FunFam" id="3.10.129.10:FF:000001">
    <property type="entry name" value="3-hydroxyacyl-[acyl-carrier-protein] dehydratase FabZ"/>
    <property type="match status" value="1"/>
</dbReference>
<comment type="catalytic activity">
    <reaction evidence="13 15">
        <text>a UDP-3-O-[(3R)-3-hydroxyacyl]-N-acetyl-alpha-D-glucosamine + H2O = a UDP-3-O-[(3R)-3-hydroxyacyl]-alpha-D-glucosamine + acetate</text>
        <dbReference type="Rhea" id="RHEA:67816"/>
        <dbReference type="ChEBI" id="CHEBI:15377"/>
        <dbReference type="ChEBI" id="CHEBI:30089"/>
        <dbReference type="ChEBI" id="CHEBI:137740"/>
        <dbReference type="ChEBI" id="CHEBI:173225"/>
        <dbReference type="EC" id="3.5.1.108"/>
    </reaction>
</comment>
<evidence type="ECO:0000313" key="18">
    <source>
        <dbReference type="Proteomes" id="UP000317093"/>
    </source>
</evidence>
<feature type="binding site" evidence="15">
    <location>
        <position position="277"/>
    </location>
    <ligand>
        <name>Zn(2+)</name>
        <dbReference type="ChEBI" id="CHEBI:29105"/>
    </ligand>
</feature>
<dbReference type="UniPathway" id="UPA00359">
    <property type="reaction ID" value="UER00478"/>
</dbReference>
<dbReference type="CDD" id="cd01288">
    <property type="entry name" value="FabZ"/>
    <property type="match status" value="1"/>
</dbReference>
<keyword evidence="9 15" id="KW-0378">Hydrolase</keyword>
<feature type="active site" description="Proton donor" evidence="15">
    <location>
        <position position="304"/>
    </location>
</feature>
<comment type="function">
    <text evidence="14">Involved in unsaturated fatty acids biosynthesis. Catalyzes the dehydration of short chain beta-hydroxyacyl-ACPs and long chain saturated and unsaturated beta-hydroxyacyl-ACPs.</text>
</comment>
<dbReference type="Pfam" id="PF07977">
    <property type="entry name" value="FabA"/>
    <property type="match status" value="1"/>
</dbReference>
<evidence type="ECO:0000256" key="11">
    <source>
        <dbReference type="ARBA" id="ARBA00023098"/>
    </source>
</evidence>
<dbReference type="GO" id="GO:0009245">
    <property type="term" value="P:lipid A biosynthetic process"/>
    <property type="evidence" value="ECO:0007669"/>
    <property type="project" value="UniProtKB-UniRule"/>
</dbReference>
<comment type="pathway">
    <text evidence="4 15">Glycolipid biosynthesis; lipid IV(A) biosynthesis; lipid IV(A) from (3R)-3-hydroxytetradecanoyl-[acyl-carrier-protein] and UDP-N-acetyl-alpha-D-glucosamine: step 2/6.</text>
</comment>
<dbReference type="NCBIfam" id="NF000582">
    <property type="entry name" value="PRK00006.1"/>
    <property type="match status" value="1"/>
</dbReference>
<organism evidence="17 18">
    <name type="scientific">Kolteria novifilia</name>
    <dbReference type="NCBI Taxonomy" id="2527975"/>
    <lineage>
        <taxon>Bacteria</taxon>
        <taxon>Pseudomonadati</taxon>
        <taxon>Planctomycetota</taxon>
        <taxon>Planctomycetia</taxon>
        <taxon>Kolteriales</taxon>
        <taxon>Kolteriaceae</taxon>
        <taxon>Kolteria</taxon>
    </lineage>
</organism>
<reference evidence="17 18" key="1">
    <citation type="submission" date="2019-02" db="EMBL/GenBank/DDBJ databases">
        <title>Deep-cultivation of Planctomycetes and their phenomic and genomic characterization uncovers novel biology.</title>
        <authorList>
            <person name="Wiegand S."/>
            <person name="Jogler M."/>
            <person name="Boedeker C."/>
            <person name="Pinto D."/>
            <person name="Vollmers J."/>
            <person name="Rivas-Marin E."/>
            <person name="Kohn T."/>
            <person name="Peeters S.H."/>
            <person name="Heuer A."/>
            <person name="Rast P."/>
            <person name="Oberbeckmann S."/>
            <person name="Bunk B."/>
            <person name="Jeske O."/>
            <person name="Meyerdierks A."/>
            <person name="Storesund J.E."/>
            <person name="Kallscheuer N."/>
            <person name="Luecker S."/>
            <person name="Lage O.M."/>
            <person name="Pohl T."/>
            <person name="Merkel B.J."/>
            <person name="Hornburger P."/>
            <person name="Mueller R.-W."/>
            <person name="Bruemmer F."/>
            <person name="Labrenz M."/>
            <person name="Spormann A.M."/>
            <person name="Op den Camp H."/>
            <person name="Overmann J."/>
            <person name="Amann R."/>
            <person name="Jetten M.S.M."/>
            <person name="Mascher T."/>
            <person name="Medema M.H."/>
            <person name="Devos D.P."/>
            <person name="Kaster A.-K."/>
            <person name="Ovreas L."/>
            <person name="Rohde M."/>
            <person name="Galperin M.Y."/>
            <person name="Jogler C."/>
        </authorList>
    </citation>
    <scope>NUCLEOTIDE SEQUENCE [LARGE SCALE GENOMIC DNA]</scope>
    <source>
        <strain evidence="17 18">Pan216</strain>
    </source>
</reference>
<comment type="subcellular location">
    <subcellularLocation>
        <location evidence="3">Cytoplasm</location>
    </subcellularLocation>
</comment>
<keyword evidence="11 15" id="KW-0443">Lipid metabolism</keyword>
<dbReference type="InterPro" id="IPR004463">
    <property type="entry name" value="UDP-acyl_GlcNac_deAcase"/>
</dbReference>
<keyword evidence="12" id="KW-0456">Lyase</keyword>
<dbReference type="NCBIfam" id="TIGR00325">
    <property type="entry name" value="lpxC"/>
    <property type="match status" value="1"/>
</dbReference>
<dbReference type="SUPFAM" id="SSF54211">
    <property type="entry name" value="Ribosomal protein S5 domain 2-like"/>
    <property type="match status" value="2"/>
</dbReference>
<gene>
    <name evidence="15 17" type="primary">lpxC</name>
    <name evidence="17" type="ORF">Pan216_26250</name>
</gene>
<dbReference type="Pfam" id="PF03331">
    <property type="entry name" value="LpxC"/>
    <property type="match status" value="1"/>
</dbReference>
<keyword evidence="10 15" id="KW-0862">Zinc</keyword>
<evidence type="ECO:0000256" key="13">
    <source>
        <dbReference type="ARBA" id="ARBA00024535"/>
    </source>
</evidence>
<evidence type="ECO:0000256" key="1">
    <source>
        <dbReference type="ARBA" id="ARBA00001947"/>
    </source>
</evidence>
<accession>A0A518B445</accession>
<comment type="cofactor">
    <cofactor evidence="1 15">
        <name>Zn(2+)</name>
        <dbReference type="ChEBI" id="CHEBI:29105"/>
    </cofactor>
</comment>
<evidence type="ECO:0000256" key="16">
    <source>
        <dbReference type="NCBIfam" id="TIGR00325"/>
    </source>
</evidence>
<evidence type="ECO:0000256" key="3">
    <source>
        <dbReference type="ARBA" id="ARBA00004496"/>
    </source>
</evidence>
<dbReference type="KEGG" id="knv:Pan216_26250"/>
<dbReference type="PANTHER" id="PTHR33694">
    <property type="entry name" value="UDP-3-O-ACYL-N-ACETYLGLUCOSAMINE DEACETYLASE 1, MITOCHONDRIAL-RELATED"/>
    <property type="match status" value="1"/>
</dbReference>
<dbReference type="EMBL" id="CP036279">
    <property type="protein sequence ID" value="QDU61760.1"/>
    <property type="molecule type" value="Genomic_DNA"/>
</dbReference>
<evidence type="ECO:0000256" key="15">
    <source>
        <dbReference type="HAMAP-Rule" id="MF_00388"/>
    </source>
</evidence>
<comment type="similarity">
    <text evidence="15">Belongs to the LpxC family.</text>
</comment>
<dbReference type="PANTHER" id="PTHR33694:SF1">
    <property type="entry name" value="UDP-3-O-ACYL-N-ACETYLGLUCOSAMINE DEACETYLASE 1, MITOCHONDRIAL-RELATED"/>
    <property type="match status" value="1"/>
</dbReference>
<dbReference type="EC" id="3.5.1.108" evidence="15 16"/>
<dbReference type="HAMAP" id="MF_00388">
    <property type="entry name" value="LpxC"/>
    <property type="match status" value="1"/>
</dbReference>
<dbReference type="Gene3D" id="3.10.129.10">
    <property type="entry name" value="Hotdog Thioesterase"/>
    <property type="match status" value="1"/>
</dbReference>
<dbReference type="Gene3D" id="3.30.230.20">
    <property type="entry name" value="lpxc deacetylase, domain 1"/>
    <property type="match status" value="1"/>
</dbReference>
<keyword evidence="8 15" id="KW-0479">Metal-binding</keyword>
<evidence type="ECO:0000256" key="2">
    <source>
        <dbReference type="ARBA" id="ARBA00002923"/>
    </source>
</evidence>
<dbReference type="InterPro" id="IPR013114">
    <property type="entry name" value="FabA_FabZ"/>
</dbReference>
<dbReference type="Gene3D" id="3.30.1700.10">
    <property type="entry name" value="lpxc deacetylase, domain 2"/>
    <property type="match status" value="1"/>
</dbReference>
<evidence type="ECO:0000256" key="6">
    <source>
        <dbReference type="ARBA" id="ARBA00022516"/>
    </source>
</evidence>
<proteinExistence type="inferred from homology"/>
<evidence type="ECO:0000256" key="10">
    <source>
        <dbReference type="ARBA" id="ARBA00022833"/>
    </source>
</evidence>
<dbReference type="AlphaFoldDB" id="A0A518B445"/>
<feature type="binding site" evidence="15">
    <location>
        <position position="118"/>
    </location>
    <ligand>
        <name>Zn(2+)</name>
        <dbReference type="ChEBI" id="CHEBI:29105"/>
    </ligand>
</feature>
<evidence type="ECO:0000256" key="5">
    <source>
        <dbReference type="ARBA" id="ARBA00022490"/>
    </source>
</evidence>
<evidence type="ECO:0000313" key="17">
    <source>
        <dbReference type="EMBL" id="QDU61760.1"/>
    </source>
</evidence>
<dbReference type="SUPFAM" id="SSF54637">
    <property type="entry name" value="Thioesterase/thiol ester dehydrase-isomerase"/>
    <property type="match status" value="1"/>
</dbReference>
<dbReference type="GO" id="GO:0046872">
    <property type="term" value="F:metal ion binding"/>
    <property type="evidence" value="ECO:0007669"/>
    <property type="project" value="UniProtKB-KW"/>
</dbReference>
<evidence type="ECO:0000256" key="12">
    <source>
        <dbReference type="ARBA" id="ARBA00023239"/>
    </source>
</evidence>
<dbReference type="InterPro" id="IPR029069">
    <property type="entry name" value="HotDog_dom_sf"/>
</dbReference>
<keyword evidence="6 15" id="KW-0444">Lipid biosynthesis</keyword>
<comment type="function">
    <text evidence="2 15">Catalyzes the hydrolysis of UDP-3-O-myristoyl-N-acetylglucosamine to form UDP-3-O-myristoylglucosamine and acetate, the committed step in lipid A biosynthesis.</text>
</comment>
<evidence type="ECO:0000256" key="4">
    <source>
        <dbReference type="ARBA" id="ARBA00005002"/>
    </source>
</evidence>
<dbReference type="GO" id="GO:0016020">
    <property type="term" value="C:membrane"/>
    <property type="evidence" value="ECO:0007669"/>
    <property type="project" value="GOC"/>
</dbReference>
<sequence>MPLLLSREHPVPKDEDVVVKQVSSSLVDAVATFNHSRGKKFPEQRTLAGDAEVTGIGFVSGADVTVRFRPAEPESGIIFVRTDLPNHPRIPAHISRVVERQRRTALSANGATVEMTEHLLAALVGLGIDNAIVELDAPEAPGVDGSSKPFVDAILAAGIVPQGIPRRPFVLFESASVKDGDALVAAHPGPEEHLAITFNLDYPDPAIGKQSLTVTITPEFFRDEIASARTFILEREIEFLRSQGLGTRSTARDLLVFGEDGTLIDNELRYPDECVRHKILDVIGDLALFGRRLHGHVLAHRSGHRLNAALVREITEQSQIEYERRLLTDAPVMDSSQIEQTIPHRFPFMLVDQVLELSPNQHIVAIKNVTYNEPFFTGHWPGKKVMPGVLIIESLAQAAGIMVMQWQGRGYGMVVSMDHVKLRRPVVPGDRLWLECVGVRVKDKTAIIKTTARVNRQIAAEAEMRFVRNDQSDELLSA</sequence>
<dbReference type="Proteomes" id="UP000317093">
    <property type="component" value="Chromosome"/>
</dbReference>